<name>A0ACC2ERV6_DIPCM</name>
<organism evidence="1 2">
    <name type="scientific">Diphasiastrum complanatum</name>
    <name type="common">Issler's clubmoss</name>
    <name type="synonym">Lycopodium complanatum</name>
    <dbReference type="NCBI Taxonomy" id="34168"/>
    <lineage>
        <taxon>Eukaryota</taxon>
        <taxon>Viridiplantae</taxon>
        <taxon>Streptophyta</taxon>
        <taxon>Embryophyta</taxon>
        <taxon>Tracheophyta</taxon>
        <taxon>Lycopodiopsida</taxon>
        <taxon>Lycopodiales</taxon>
        <taxon>Lycopodiaceae</taxon>
        <taxon>Lycopodioideae</taxon>
        <taxon>Diphasiastrum</taxon>
    </lineage>
</organism>
<protein>
    <submittedName>
        <fullName evidence="1">Uncharacterized protein</fullName>
    </submittedName>
</protein>
<sequence length="191" mass="21256">MTIQAMSRSAPTGLMVAPSCCSISGLPFASVQFNFGASGASHCGCSRSGKHSILPSLGVMRIRTEVGDPYNSAAHLNERPDIWMQDFQVPREWATPSAAVQEADWLRSNVRDWLDNEYCPEPANKEISERCARVYHECLLENKLDIGDILIHICSNLEKFSFKESFHGPFSSANAAVDLIMQRVRSFEEKS</sequence>
<gene>
    <name evidence="1" type="ORF">O6H91_01G066700</name>
</gene>
<evidence type="ECO:0000313" key="2">
    <source>
        <dbReference type="Proteomes" id="UP001162992"/>
    </source>
</evidence>
<reference evidence="2" key="1">
    <citation type="journal article" date="2024" name="Proc. Natl. Acad. Sci. U.S.A.">
        <title>Extraordinary preservation of gene collinearity over three hundred million years revealed in homosporous lycophytes.</title>
        <authorList>
            <person name="Li C."/>
            <person name="Wickell D."/>
            <person name="Kuo L.Y."/>
            <person name="Chen X."/>
            <person name="Nie B."/>
            <person name="Liao X."/>
            <person name="Peng D."/>
            <person name="Ji J."/>
            <person name="Jenkins J."/>
            <person name="Williams M."/>
            <person name="Shu S."/>
            <person name="Plott C."/>
            <person name="Barry K."/>
            <person name="Rajasekar S."/>
            <person name="Grimwood J."/>
            <person name="Han X."/>
            <person name="Sun S."/>
            <person name="Hou Z."/>
            <person name="He W."/>
            <person name="Dai G."/>
            <person name="Sun C."/>
            <person name="Schmutz J."/>
            <person name="Leebens-Mack J.H."/>
            <person name="Li F.W."/>
            <person name="Wang L."/>
        </authorList>
    </citation>
    <scope>NUCLEOTIDE SEQUENCE [LARGE SCALE GENOMIC DNA]</scope>
    <source>
        <strain evidence="2">cv. PW_Plant_1</strain>
    </source>
</reference>
<proteinExistence type="predicted"/>
<comment type="caution">
    <text evidence="1">The sequence shown here is derived from an EMBL/GenBank/DDBJ whole genome shotgun (WGS) entry which is preliminary data.</text>
</comment>
<accession>A0ACC2ERV6</accession>
<keyword evidence="2" id="KW-1185">Reference proteome</keyword>
<evidence type="ECO:0000313" key="1">
    <source>
        <dbReference type="EMBL" id="KAJ7569205.1"/>
    </source>
</evidence>
<dbReference type="Proteomes" id="UP001162992">
    <property type="component" value="Chromosome 1"/>
</dbReference>
<dbReference type="EMBL" id="CM055092">
    <property type="protein sequence ID" value="KAJ7569205.1"/>
    <property type="molecule type" value="Genomic_DNA"/>
</dbReference>